<organism evidence="2">
    <name type="scientific">Arundo donax</name>
    <name type="common">Giant reed</name>
    <name type="synonym">Donax arundinaceus</name>
    <dbReference type="NCBI Taxonomy" id="35708"/>
    <lineage>
        <taxon>Eukaryota</taxon>
        <taxon>Viridiplantae</taxon>
        <taxon>Streptophyta</taxon>
        <taxon>Embryophyta</taxon>
        <taxon>Tracheophyta</taxon>
        <taxon>Spermatophyta</taxon>
        <taxon>Magnoliopsida</taxon>
        <taxon>Liliopsida</taxon>
        <taxon>Poales</taxon>
        <taxon>Poaceae</taxon>
        <taxon>PACMAD clade</taxon>
        <taxon>Arundinoideae</taxon>
        <taxon>Arundineae</taxon>
        <taxon>Arundo</taxon>
    </lineage>
</organism>
<name>A0A0A9TTC5_ARUDO</name>
<evidence type="ECO:0000256" key="1">
    <source>
        <dbReference type="SAM" id="MobiDB-lite"/>
    </source>
</evidence>
<feature type="compositionally biased region" description="Low complexity" evidence="1">
    <location>
        <begin position="124"/>
        <end position="140"/>
    </location>
</feature>
<protein>
    <submittedName>
        <fullName evidence="2">Uncharacterized protein</fullName>
    </submittedName>
</protein>
<reference evidence="2" key="1">
    <citation type="submission" date="2014-09" db="EMBL/GenBank/DDBJ databases">
        <authorList>
            <person name="Magalhaes I.L.F."/>
            <person name="Oliveira U."/>
            <person name="Santos F.R."/>
            <person name="Vidigal T.H.D.A."/>
            <person name="Brescovit A.D."/>
            <person name="Santos A.J."/>
        </authorList>
    </citation>
    <scope>NUCLEOTIDE SEQUENCE</scope>
    <source>
        <tissue evidence="2">Shoot tissue taken approximately 20 cm above the soil surface</tissue>
    </source>
</reference>
<dbReference type="EMBL" id="GBRH01281655">
    <property type="protein sequence ID" value="JAD16240.1"/>
    <property type="molecule type" value="Transcribed_RNA"/>
</dbReference>
<reference evidence="2" key="2">
    <citation type="journal article" date="2015" name="Data Brief">
        <title>Shoot transcriptome of the giant reed, Arundo donax.</title>
        <authorList>
            <person name="Barrero R.A."/>
            <person name="Guerrero F.D."/>
            <person name="Moolhuijzen P."/>
            <person name="Goolsby J.A."/>
            <person name="Tidwell J."/>
            <person name="Bellgard S.E."/>
            <person name="Bellgard M.I."/>
        </authorList>
    </citation>
    <scope>NUCLEOTIDE SEQUENCE</scope>
    <source>
        <tissue evidence="2">Shoot tissue taken approximately 20 cm above the soil surface</tissue>
    </source>
</reference>
<accession>A0A0A9TTC5</accession>
<feature type="compositionally biased region" description="Acidic residues" evidence="1">
    <location>
        <begin position="103"/>
        <end position="123"/>
    </location>
</feature>
<evidence type="ECO:0000313" key="2">
    <source>
        <dbReference type="EMBL" id="JAD16240.1"/>
    </source>
</evidence>
<sequence>MHALPDQKRTHLAAAPLSWSVLECASEHPSSCFFPPPRVACSSFAQKLVAVLLLCSLLARRNAATASASPTTRSCLISSDTLAARLISSWNPGAAGLAHSDPADEQTLDPSEEYAVDTSEQDDATSYSSSTSPSPRTTDGSDAESDRWDRRSRRQDAQTPAPCRCRLHRAASALPDLAFPITMPKLPISCHQDRTIYHQQL</sequence>
<dbReference type="AlphaFoldDB" id="A0A0A9TTC5"/>
<feature type="region of interest" description="Disordered" evidence="1">
    <location>
        <begin position="96"/>
        <end position="164"/>
    </location>
</feature>
<proteinExistence type="predicted"/>